<organism evidence="1 2">
    <name type="scientific">Wenzhouxiangella limi</name>
    <dbReference type="NCBI Taxonomy" id="2707351"/>
    <lineage>
        <taxon>Bacteria</taxon>
        <taxon>Pseudomonadati</taxon>
        <taxon>Pseudomonadota</taxon>
        <taxon>Gammaproteobacteria</taxon>
        <taxon>Chromatiales</taxon>
        <taxon>Wenzhouxiangellaceae</taxon>
        <taxon>Wenzhouxiangella</taxon>
    </lineage>
</organism>
<gene>
    <name evidence="1" type="ORF">G3I74_13165</name>
</gene>
<reference evidence="1 2" key="1">
    <citation type="submission" date="2020-02" db="EMBL/GenBank/DDBJ databases">
        <authorList>
            <person name="Zhang X.-Y."/>
        </authorList>
    </citation>
    <scope>NUCLEOTIDE SEQUENCE [LARGE SCALE GENOMIC DNA]</scope>
    <source>
        <strain evidence="1 2">C33</strain>
    </source>
</reference>
<dbReference type="Proteomes" id="UP000484885">
    <property type="component" value="Unassembled WGS sequence"/>
</dbReference>
<proteinExistence type="predicted"/>
<dbReference type="EMBL" id="JAAGSC010000043">
    <property type="protein sequence ID" value="NDY96679.1"/>
    <property type="molecule type" value="Genomic_DNA"/>
</dbReference>
<evidence type="ECO:0000313" key="1">
    <source>
        <dbReference type="EMBL" id="NDY96679.1"/>
    </source>
</evidence>
<comment type="caution">
    <text evidence="1">The sequence shown here is derived from an EMBL/GenBank/DDBJ whole genome shotgun (WGS) entry which is preliminary data.</text>
</comment>
<protein>
    <submittedName>
        <fullName evidence="1">DUF721 domain-containing protein</fullName>
    </submittedName>
</protein>
<sequence length="102" mass="10965">MKQGAEKLPIDIVAGSNPLQRLVRAQRVFEALDAKIQPALSQAVRGRIRVACVDGETLVLAADSPVWASRARLEADHALEIARTVWPEALTKVRVIVATGSG</sequence>
<accession>A0A845VHL6</accession>
<evidence type="ECO:0000313" key="2">
    <source>
        <dbReference type="Proteomes" id="UP000484885"/>
    </source>
</evidence>
<dbReference type="RefSeq" id="WP_164212059.1">
    <property type="nucleotide sequence ID" value="NZ_JAAGSC010000043.1"/>
</dbReference>
<keyword evidence="2" id="KW-1185">Reference proteome</keyword>
<name>A0A845VHL6_9GAMM</name>
<dbReference type="InterPro" id="IPR007922">
    <property type="entry name" value="DciA-like"/>
</dbReference>
<dbReference type="Pfam" id="PF05258">
    <property type="entry name" value="DciA"/>
    <property type="match status" value="1"/>
</dbReference>
<dbReference type="AlphaFoldDB" id="A0A845VHL6"/>